<keyword evidence="1" id="KW-0812">Transmembrane</keyword>
<accession>A0A6A6UY39</accession>
<evidence type="ECO:0000256" key="1">
    <source>
        <dbReference type="SAM" id="Phobius"/>
    </source>
</evidence>
<feature type="transmembrane region" description="Helical" evidence="1">
    <location>
        <begin position="94"/>
        <end position="116"/>
    </location>
</feature>
<sequence length="159" mass="17695">MKISQLYSGSLPVLSSETSADLMTYENKCAERILFRSLDRKAVECTLQNLSHPDFLPTGICTRNNTVLGGSRCVQDPGPRVCARRSDLRSAPDGWCSSTALWFVVWCFSSVFYIFFLPGPSSRFPCLPCLLCCHFLAVCSPLNRDQCRPPITRVDFAGS</sequence>
<proteinExistence type="predicted"/>
<protein>
    <submittedName>
        <fullName evidence="2">Uncharacterized protein</fullName>
    </submittedName>
</protein>
<gene>
    <name evidence="2" type="ORF">M011DRAFT_290355</name>
</gene>
<keyword evidence="3" id="KW-1185">Reference proteome</keyword>
<organism evidence="2 3">
    <name type="scientific">Sporormia fimetaria CBS 119925</name>
    <dbReference type="NCBI Taxonomy" id="1340428"/>
    <lineage>
        <taxon>Eukaryota</taxon>
        <taxon>Fungi</taxon>
        <taxon>Dikarya</taxon>
        <taxon>Ascomycota</taxon>
        <taxon>Pezizomycotina</taxon>
        <taxon>Dothideomycetes</taxon>
        <taxon>Pleosporomycetidae</taxon>
        <taxon>Pleosporales</taxon>
        <taxon>Sporormiaceae</taxon>
        <taxon>Sporormia</taxon>
    </lineage>
</organism>
<keyword evidence="1" id="KW-1133">Transmembrane helix</keyword>
<dbReference type="Proteomes" id="UP000799440">
    <property type="component" value="Unassembled WGS sequence"/>
</dbReference>
<evidence type="ECO:0000313" key="3">
    <source>
        <dbReference type="Proteomes" id="UP000799440"/>
    </source>
</evidence>
<dbReference type="EMBL" id="MU006611">
    <property type="protein sequence ID" value="KAF2742320.1"/>
    <property type="molecule type" value="Genomic_DNA"/>
</dbReference>
<name>A0A6A6UY39_9PLEO</name>
<keyword evidence="1" id="KW-0472">Membrane</keyword>
<reference evidence="2" key="1">
    <citation type="journal article" date="2020" name="Stud. Mycol.">
        <title>101 Dothideomycetes genomes: a test case for predicting lifestyles and emergence of pathogens.</title>
        <authorList>
            <person name="Haridas S."/>
            <person name="Albert R."/>
            <person name="Binder M."/>
            <person name="Bloem J."/>
            <person name="Labutti K."/>
            <person name="Salamov A."/>
            <person name="Andreopoulos B."/>
            <person name="Baker S."/>
            <person name="Barry K."/>
            <person name="Bills G."/>
            <person name="Bluhm B."/>
            <person name="Cannon C."/>
            <person name="Castanera R."/>
            <person name="Culley D."/>
            <person name="Daum C."/>
            <person name="Ezra D."/>
            <person name="Gonzalez J."/>
            <person name="Henrissat B."/>
            <person name="Kuo A."/>
            <person name="Liang C."/>
            <person name="Lipzen A."/>
            <person name="Lutzoni F."/>
            <person name="Magnuson J."/>
            <person name="Mondo S."/>
            <person name="Nolan M."/>
            <person name="Ohm R."/>
            <person name="Pangilinan J."/>
            <person name="Park H.-J."/>
            <person name="Ramirez L."/>
            <person name="Alfaro M."/>
            <person name="Sun H."/>
            <person name="Tritt A."/>
            <person name="Yoshinaga Y."/>
            <person name="Zwiers L.-H."/>
            <person name="Turgeon B."/>
            <person name="Goodwin S."/>
            <person name="Spatafora J."/>
            <person name="Crous P."/>
            <person name="Grigoriev I."/>
        </authorList>
    </citation>
    <scope>NUCLEOTIDE SEQUENCE</scope>
    <source>
        <strain evidence="2">CBS 119925</strain>
    </source>
</reference>
<dbReference type="AlphaFoldDB" id="A0A6A6UY39"/>
<evidence type="ECO:0000313" key="2">
    <source>
        <dbReference type="EMBL" id="KAF2742320.1"/>
    </source>
</evidence>